<proteinExistence type="predicted"/>
<sequence length="293" mass="31304">MPAFDTSSPRAATVAHQAARALGESAWLAQAAPLLVLALLAGRAADDAQSLQLSALLQLTGSALLVLSVVCCKVGVWRAASHRARRGATTSTWLLKLLVLAGGLAFSWAFAARHNGAQTLEMGRIAIGMDPVAAVDLRMGPDGHSLLLRGTLGAGSAERVRDWLHHHAGIRTVRLESAGGRLFEAEGIAADVRRLGLDTHAEGLCASACTMVLLAGRQRTASPAARIGFHRPSFAGVDDDRSVDADVLMRYYRNAGIARAFIDKVRATPSRSMWFPSRQELERHRVLTQPLPT</sequence>
<dbReference type="RefSeq" id="WP_341429372.1">
    <property type="nucleotide sequence ID" value="NZ_JBBUTG010000042.1"/>
</dbReference>
<organism evidence="2 3">
    <name type="scientific">Ideonella lacteola</name>
    <dbReference type="NCBI Taxonomy" id="2984193"/>
    <lineage>
        <taxon>Bacteria</taxon>
        <taxon>Pseudomonadati</taxon>
        <taxon>Pseudomonadota</taxon>
        <taxon>Betaproteobacteria</taxon>
        <taxon>Burkholderiales</taxon>
        <taxon>Sphaerotilaceae</taxon>
        <taxon>Ideonella</taxon>
    </lineage>
</organism>
<comment type="caution">
    <text evidence="2">The sequence shown here is derived from an EMBL/GenBank/DDBJ whole genome shotgun (WGS) entry which is preliminary data.</text>
</comment>
<feature type="transmembrane region" description="Helical" evidence="1">
    <location>
        <begin position="51"/>
        <end position="72"/>
    </location>
</feature>
<gene>
    <name evidence="2" type="ORF">AACH06_29330</name>
</gene>
<feature type="transmembrane region" description="Helical" evidence="1">
    <location>
        <begin position="93"/>
        <end position="111"/>
    </location>
</feature>
<evidence type="ECO:0000313" key="2">
    <source>
        <dbReference type="EMBL" id="MEK8034938.1"/>
    </source>
</evidence>
<keyword evidence="1" id="KW-0472">Membrane</keyword>
<name>A0ABU9BZR1_9BURK</name>
<dbReference type="Gene3D" id="3.90.226.10">
    <property type="entry name" value="2-enoyl-CoA Hydratase, Chain A, domain 1"/>
    <property type="match status" value="1"/>
</dbReference>
<dbReference type="SUPFAM" id="SSF52096">
    <property type="entry name" value="ClpP/crotonase"/>
    <property type="match status" value="1"/>
</dbReference>
<reference evidence="2 3" key="1">
    <citation type="submission" date="2024-04" db="EMBL/GenBank/DDBJ databases">
        <title>Novel species of the genus Ideonella isolated from streams.</title>
        <authorList>
            <person name="Lu H."/>
        </authorList>
    </citation>
    <scope>NUCLEOTIDE SEQUENCE [LARGE SCALE GENOMIC DNA]</scope>
    <source>
        <strain evidence="2 3">DXS29W</strain>
    </source>
</reference>
<dbReference type="InterPro" id="IPR029045">
    <property type="entry name" value="ClpP/crotonase-like_dom_sf"/>
</dbReference>
<protein>
    <submittedName>
        <fullName evidence="2">Uncharacterized protein</fullName>
    </submittedName>
</protein>
<keyword evidence="1" id="KW-1133">Transmembrane helix</keyword>
<dbReference type="Proteomes" id="UP001371218">
    <property type="component" value="Unassembled WGS sequence"/>
</dbReference>
<feature type="transmembrane region" description="Helical" evidence="1">
    <location>
        <begin position="26"/>
        <end position="45"/>
    </location>
</feature>
<keyword evidence="1" id="KW-0812">Transmembrane</keyword>
<evidence type="ECO:0000256" key="1">
    <source>
        <dbReference type="SAM" id="Phobius"/>
    </source>
</evidence>
<accession>A0ABU9BZR1</accession>
<keyword evidence="3" id="KW-1185">Reference proteome</keyword>
<evidence type="ECO:0000313" key="3">
    <source>
        <dbReference type="Proteomes" id="UP001371218"/>
    </source>
</evidence>
<dbReference type="EMBL" id="JBBUTG010000042">
    <property type="protein sequence ID" value="MEK8034938.1"/>
    <property type="molecule type" value="Genomic_DNA"/>
</dbReference>